<keyword evidence="3" id="KW-1185">Reference proteome</keyword>
<keyword evidence="2" id="KW-0489">Methyltransferase</keyword>
<dbReference type="GO" id="GO:0032259">
    <property type="term" value="P:methylation"/>
    <property type="evidence" value="ECO:0007669"/>
    <property type="project" value="UniProtKB-KW"/>
</dbReference>
<name>A0ABX2N347_9SPHN</name>
<dbReference type="GO" id="GO:0008168">
    <property type="term" value="F:methyltransferase activity"/>
    <property type="evidence" value="ECO:0007669"/>
    <property type="project" value="UniProtKB-KW"/>
</dbReference>
<gene>
    <name evidence="2" type="ORF">HUO14_09345</name>
</gene>
<evidence type="ECO:0000313" key="2">
    <source>
        <dbReference type="EMBL" id="NVD28107.1"/>
    </source>
</evidence>
<reference evidence="2 3" key="1">
    <citation type="submission" date="2020-06" db="EMBL/GenBank/DDBJ databases">
        <authorList>
            <person name="Kim S.-J."/>
            <person name="Park S.-J."/>
        </authorList>
    </citation>
    <scope>NUCLEOTIDE SEQUENCE [LARGE SCALE GENOMIC DNA]</scope>
    <source>
        <strain evidence="2 3">SW-151</strain>
    </source>
</reference>
<feature type="signal peptide" evidence="1">
    <location>
        <begin position="1"/>
        <end position="25"/>
    </location>
</feature>
<protein>
    <submittedName>
        <fullName evidence="2">Class I SAM-dependent methyltransferase</fullName>
    </submittedName>
</protein>
<keyword evidence="2" id="KW-0808">Transferase</keyword>
<evidence type="ECO:0000256" key="1">
    <source>
        <dbReference type="SAM" id="SignalP"/>
    </source>
</evidence>
<dbReference type="EMBL" id="JABWMH010000003">
    <property type="protein sequence ID" value="NVD28107.1"/>
    <property type="molecule type" value="Genomic_DNA"/>
</dbReference>
<accession>A0ABX2N347</accession>
<keyword evidence="1" id="KW-0732">Signal</keyword>
<evidence type="ECO:0000313" key="3">
    <source>
        <dbReference type="Proteomes" id="UP000652427"/>
    </source>
</evidence>
<sequence length="266" mass="27911">MKTTLLKLSVLGLATTALAPLPLLAKHHEAAETETMGTIDVAATQAALTAAQGRSDEDKTRDASRKPAEVLAFLGLEKGDVVLDLIASGGWYSVAAAIATGPEGKVYAQNPAEALKIRDGAYETEIAARLAANDLPQIERLNREITDLGVANDSVDVAITALNFHDVYNSYGATAATGMLLAVKAKLKPGGSFGLIDHVGDPDGDNKAHHRIDPALAVAVAEAAGFIVERDENLLAGDGDDHGKNVFDPAVRGKTDRFILKLTKPE</sequence>
<dbReference type="RefSeq" id="WP_176279645.1">
    <property type="nucleotide sequence ID" value="NZ_JABWMH010000003.1"/>
</dbReference>
<dbReference type="Gene3D" id="3.40.50.150">
    <property type="entry name" value="Vaccinia Virus protein VP39"/>
    <property type="match status" value="1"/>
</dbReference>
<dbReference type="InterPro" id="IPR029063">
    <property type="entry name" value="SAM-dependent_MTases_sf"/>
</dbReference>
<dbReference type="Proteomes" id="UP000652427">
    <property type="component" value="Unassembled WGS sequence"/>
</dbReference>
<organism evidence="2 3">
    <name type="scientific">Parasphingorhabdus flavimaris</name>
    <dbReference type="NCBI Taxonomy" id="266812"/>
    <lineage>
        <taxon>Bacteria</taxon>
        <taxon>Pseudomonadati</taxon>
        <taxon>Pseudomonadota</taxon>
        <taxon>Alphaproteobacteria</taxon>
        <taxon>Sphingomonadales</taxon>
        <taxon>Sphingomonadaceae</taxon>
        <taxon>Parasphingorhabdus</taxon>
    </lineage>
</organism>
<dbReference type="SUPFAM" id="SSF53335">
    <property type="entry name" value="S-adenosyl-L-methionine-dependent methyltransferases"/>
    <property type="match status" value="1"/>
</dbReference>
<proteinExistence type="predicted"/>
<feature type="chain" id="PRO_5045775603" evidence="1">
    <location>
        <begin position="26"/>
        <end position="266"/>
    </location>
</feature>
<comment type="caution">
    <text evidence="2">The sequence shown here is derived from an EMBL/GenBank/DDBJ whole genome shotgun (WGS) entry which is preliminary data.</text>
</comment>